<feature type="signal peptide" evidence="1">
    <location>
        <begin position="1"/>
        <end position="17"/>
    </location>
</feature>
<protein>
    <submittedName>
        <fullName evidence="2">Uncharacterized protein</fullName>
    </submittedName>
</protein>
<feature type="chain" id="PRO_5047128805" evidence="1">
    <location>
        <begin position="18"/>
        <end position="98"/>
    </location>
</feature>
<sequence>MFRSLLLLALFVIGALGGGQVYVLYSDDSYELLHGKFGKCLLVGRELKFASVTTYGKGVSLFHNDNCTSQEDIRLDDGRSRKEFEKPTYIGSLQYFEV</sequence>
<name>A0ABR2WXB6_9FUNG</name>
<evidence type="ECO:0000313" key="3">
    <source>
        <dbReference type="Proteomes" id="UP001479436"/>
    </source>
</evidence>
<evidence type="ECO:0000313" key="2">
    <source>
        <dbReference type="EMBL" id="KAK9766170.1"/>
    </source>
</evidence>
<reference evidence="2 3" key="1">
    <citation type="submission" date="2023-04" db="EMBL/GenBank/DDBJ databases">
        <title>Genome of Basidiobolus ranarum AG-B5.</title>
        <authorList>
            <person name="Stajich J.E."/>
            <person name="Carter-House D."/>
            <person name="Gryganskyi A."/>
        </authorList>
    </citation>
    <scope>NUCLEOTIDE SEQUENCE [LARGE SCALE GENOMIC DNA]</scope>
    <source>
        <strain evidence="2 3">AG-B5</strain>
    </source>
</reference>
<dbReference type="Proteomes" id="UP001479436">
    <property type="component" value="Unassembled WGS sequence"/>
</dbReference>
<keyword evidence="3" id="KW-1185">Reference proteome</keyword>
<proteinExistence type="predicted"/>
<keyword evidence="1" id="KW-0732">Signal</keyword>
<organism evidence="2 3">
    <name type="scientific">Basidiobolus ranarum</name>
    <dbReference type="NCBI Taxonomy" id="34480"/>
    <lineage>
        <taxon>Eukaryota</taxon>
        <taxon>Fungi</taxon>
        <taxon>Fungi incertae sedis</taxon>
        <taxon>Zoopagomycota</taxon>
        <taxon>Entomophthoromycotina</taxon>
        <taxon>Basidiobolomycetes</taxon>
        <taxon>Basidiobolales</taxon>
        <taxon>Basidiobolaceae</taxon>
        <taxon>Basidiobolus</taxon>
    </lineage>
</organism>
<gene>
    <name evidence="2" type="ORF">K7432_004961</name>
</gene>
<accession>A0ABR2WXB6</accession>
<evidence type="ECO:0000256" key="1">
    <source>
        <dbReference type="SAM" id="SignalP"/>
    </source>
</evidence>
<dbReference type="EMBL" id="JASJQH010000182">
    <property type="protein sequence ID" value="KAK9766170.1"/>
    <property type="molecule type" value="Genomic_DNA"/>
</dbReference>
<comment type="caution">
    <text evidence="2">The sequence shown here is derived from an EMBL/GenBank/DDBJ whole genome shotgun (WGS) entry which is preliminary data.</text>
</comment>